<keyword evidence="2" id="KW-1185">Reference proteome</keyword>
<protein>
    <submittedName>
        <fullName evidence="1">Uncharacterized protein</fullName>
    </submittedName>
</protein>
<dbReference type="InterPro" id="IPR011333">
    <property type="entry name" value="SKP1/BTB/POZ_sf"/>
</dbReference>
<evidence type="ECO:0000313" key="2">
    <source>
        <dbReference type="Proteomes" id="UP000193240"/>
    </source>
</evidence>
<evidence type="ECO:0000313" key="1">
    <source>
        <dbReference type="EMBL" id="OSS48925.1"/>
    </source>
</evidence>
<dbReference type="SUPFAM" id="SSF54695">
    <property type="entry name" value="POZ domain"/>
    <property type="match status" value="1"/>
</dbReference>
<accession>A0A1Y2LYF5</accession>
<dbReference type="Proteomes" id="UP000193240">
    <property type="component" value="Unassembled WGS sequence"/>
</dbReference>
<sequence length="95" mass="11102">MYKHFTETPPVQLSLSGRTSFYIPRDFLSHSRSLAPLLVHNTSTHPTIYIPDINPSYFQIYASFICSNTLQMPYYERCIANINNPQNCVENFWTH</sequence>
<dbReference type="InParanoid" id="A0A1Y2LYF5"/>
<gene>
    <name evidence="1" type="ORF">B5807_06916</name>
</gene>
<reference evidence="1 2" key="1">
    <citation type="journal article" date="2017" name="Genome Announc.">
        <title>Genome sequence of the saprophytic ascomycete Epicoccum nigrum ICMP 19927 strain isolated from New Zealand.</title>
        <authorList>
            <person name="Fokin M."/>
            <person name="Fleetwood D."/>
            <person name="Weir B.S."/>
            <person name="Villas-Boas S.G."/>
        </authorList>
    </citation>
    <scope>NUCLEOTIDE SEQUENCE [LARGE SCALE GENOMIC DNA]</scope>
    <source>
        <strain evidence="1 2">ICMP 19927</strain>
    </source>
</reference>
<organism evidence="1 2">
    <name type="scientific">Epicoccum nigrum</name>
    <name type="common">Soil fungus</name>
    <name type="synonym">Epicoccum purpurascens</name>
    <dbReference type="NCBI Taxonomy" id="105696"/>
    <lineage>
        <taxon>Eukaryota</taxon>
        <taxon>Fungi</taxon>
        <taxon>Dikarya</taxon>
        <taxon>Ascomycota</taxon>
        <taxon>Pezizomycotina</taxon>
        <taxon>Dothideomycetes</taxon>
        <taxon>Pleosporomycetidae</taxon>
        <taxon>Pleosporales</taxon>
        <taxon>Pleosporineae</taxon>
        <taxon>Didymellaceae</taxon>
        <taxon>Epicoccum</taxon>
    </lineage>
</organism>
<dbReference type="EMBL" id="KZ107845">
    <property type="protein sequence ID" value="OSS48925.1"/>
    <property type="molecule type" value="Genomic_DNA"/>
</dbReference>
<proteinExistence type="predicted"/>
<name>A0A1Y2LYF5_EPING</name>
<dbReference type="AlphaFoldDB" id="A0A1Y2LYF5"/>